<dbReference type="Pfam" id="PF01627">
    <property type="entry name" value="Hpt"/>
    <property type="match status" value="1"/>
</dbReference>
<dbReference type="CDD" id="cd16922">
    <property type="entry name" value="HATPase_EvgS-ArcB-TorS-like"/>
    <property type="match status" value="1"/>
</dbReference>
<evidence type="ECO:0000256" key="11">
    <source>
        <dbReference type="ARBA" id="ARBA00022989"/>
    </source>
</evidence>
<keyword evidence="12" id="KW-0902">Two-component regulatory system</keyword>
<evidence type="ECO:0000256" key="18">
    <source>
        <dbReference type="SAM" id="MobiDB-lite"/>
    </source>
</evidence>
<keyword evidence="13 19" id="KW-0472">Membrane</keyword>
<dbReference type="PRINTS" id="PR00344">
    <property type="entry name" value="BCTRLSENSOR"/>
</dbReference>
<evidence type="ECO:0000256" key="12">
    <source>
        <dbReference type="ARBA" id="ARBA00023012"/>
    </source>
</evidence>
<feature type="domain" description="Histidine kinase" evidence="20">
    <location>
        <begin position="506"/>
        <end position="726"/>
    </location>
</feature>
<evidence type="ECO:0000256" key="13">
    <source>
        <dbReference type="ARBA" id="ARBA00023136"/>
    </source>
</evidence>
<comment type="caution">
    <text evidence="23">The sequence shown here is derived from an EMBL/GenBank/DDBJ whole genome shotgun (WGS) entry which is preliminary data.</text>
</comment>
<evidence type="ECO:0000256" key="15">
    <source>
        <dbReference type="ARBA" id="ARBA00068150"/>
    </source>
</evidence>
<keyword evidence="5 17" id="KW-0597">Phosphoprotein</keyword>
<dbReference type="Gene3D" id="3.30.565.10">
    <property type="entry name" value="Histidine kinase-like ATPase, C-terminal domain"/>
    <property type="match status" value="1"/>
</dbReference>
<dbReference type="PANTHER" id="PTHR45339:SF1">
    <property type="entry name" value="HYBRID SIGNAL TRANSDUCTION HISTIDINE KINASE J"/>
    <property type="match status" value="1"/>
</dbReference>
<evidence type="ECO:0000256" key="8">
    <source>
        <dbReference type="ARBA" id="ARBA00022741"/>
    </source>
</evidence>
<accession>A0A8J3E3V2</accession>
<dbReference type="InterPro" id="IPR036641">
    <property type="entry name" value="HPT_dom_sf"/>
</dbReference>
<dbReference type="CDD" id="cd12914">
    <property type="entry name" value="PDC1_DGC_like"/>
    <property type="match status" value="1"/>
</dbReference>
<feature type="region of interest" description="Disordered" evidence="18">
    <location>
        <begin position="1007"/>
        <end position="1028"/>
    </location>
</feature>
<evidence type="ECO:0000259" key="20">
    <source>
        <dbReference type="PROSITE" id="PS50109"/>
    </source>
</evidence>
<dbReference type="GO" id="GO:0005524">
    <property type="term" value="F:ATP binding"/>
    <property type="evidence" value="ECO:0007669"/>
    <property type="project" value="UniProtKB-KW"/>
</dbReference>
<keyword evidence="11 19" id="KW-1133">Transmembrane helix</keyword>
<feature type="domain" description="Response regulatory" evidence="21">
    <location>
        <begin position="745"/>
        <end position="865"/>
    </location>
</feature>
<dbReference type="SMART" id="SM00388">
    <property type="entry name" value="HisKA"/>
    <property type="match status" value="1"/>
</dbReference>
<dbReference type="AlphaFoldDB" id="A0A8J3E3V2"/>
<dbReference type="InterPro" id="IPR035965">
    <property type="entry name" value="PAS-like_dom_sf"/>
</dbReference>
<dbReference type="EMBL" id="BMJQ01000003">
    <property type="protein sequence ID" value="GGF09439.1"/>
    <property type="molecule type" value="Genomic_DNA"/>
</dbReference>
<dbReference type="Gene3D" id="1.20.120.160">
    <property type="entry name" value="HPT domain"/>
    <property type="match status" value="1"/>
</dbReference>
<evidence type="ECO:0000256" key="17">
    <source>
        <dbReference type="PROSITE-ProRule" id="PRU00169"/>
    </source>
</evidence>
<reference evidence="23" key="2">
    <citation type="submission" date="2020-09" db="EMBL/GenBank/DDBJ databases">
        <authorList>
            <person name="Sun Q."/>
            <person name="Zhou Y."/>
        </authorList>
    </citation>
    <scope>NUCLEOTIDE SEQUENCE</scope>
    <source>
        <strain evidence="23">CGMCC 1.15725</strain>
    </source>
</reference>
<dbReference type="Pfam" id="PF00072">
    <property type="entry name" value="Response_reg"/>
    <property type="match status" value="2"/>
</dbReference>
<dbReference type="PROSITE" id="PS50109">
    <property type="entry name" value="HIS_KIN"/>
    <property type="match status" value="1"/>
</dbReference>
<dbReference type="InterPro" id="IPR036890">
    <property type="entry name" value="HATPase_C_sf"/>
</dbReference>
<evidence type="ECO:0000256" key="1">
    <source>
        <dbReference type="ARBA" id="ARBA00000085"/>
    </source>
</evidence>
<dbReference type="CDD" id="cd00156">
    <property type="entry name" value="REC"/>
    <property type="match status" value="1"/>
</dbReference>
<sequence length="1146" mass="123882">MRLVRLPRTTIALCVVALAALAVIVLSGWFAVESRSIALANAGIAERNLARALTQNADRAIEGTNIVLRTSVDIVEQAGLKSYNEDTLHAFLQERSDGLLAIKSLIIADAGGHLLADSEAYNVTAVSVADRDFFQAHKDTVLNDYFVGAPAHSRLDGQWTFAISRRINNPDGSFAGIVVADVDLSYFKLFYDTIDVGADGRIALMRADGTILTEKPYEAGTTGSRYVDDPDYQAHVAAVEFSTFRATGPDGVPRLVTYHRSEDGRFVIAVALPIASVLADWQRDTERNMEIAGAVSLVILLLGIALWRQYHRSETATREAAAAAVATLEKNAILNTILQNLPDGIRVLDRDLKLVAWNDVVFDVLSIDRDTVLNAPDPSRAMRQLMAERGALDPGGTARLNAVLEGEENRIRAGKPMRFERQQSNGTWIEMRAHPMPDGGEVAIVRDISERKQREMEVEEAHWRLERQAADLIAASGELTIARAEAEAARAHAEAANQAKSEFLANMSHEIRTPMNGVLGMASLLLQSGLDLEQQSFAESIQASGENLLAIINDILDISKLEAGRVELDQIDFNLEALVEGVVEIVAPKAAEKRLQLGALVHPSAKGDFRGDPNRLRQVLTNLIGNAVKFTETGSVTVEAAAVAIEGGAVVLRIEVSDTGIGIADEARGHLFQKFSQADSSITRRFGGTGLGLAISQQLVELMGGTIDLTSGPNGSTFWFTVKLDRAEAAVGQRPAPVVPLEGKRVLVVDDLPLNRRIYRGQLEGWGLTVMEAEDGFAALAMIERAGASHIAFDVILADQHMPGMLGEELASRIRARPDLFRGHIILASSGGLKPKTAGGRPVADAALMKPVKARALHDCLLDLAAGKTPAEPASRQVPAPSVLATGRRILLVEDNSINQKVACAFLERAGHRVDVATQGAHALERIAAEDYDIVLMDIQMPVMDGLEATRLIRARTDAKANLPIVAMTANAMEGAREEYLAAGMDDYLSKPIEAKLMLDLVERLTEERSRPADPPPTANRARAKAKPADLPMLDEPHIASIRQVMAPAEFTDLIGAFVDGAADRLERIERLVETDDFASLFREAHDMVSTAGNFGARRVERTARALETAAKAEDRAAIERAAAELQREGTAALGAMRERVMGVPA</sequence>
<evidence type="ECO:0000256" key="4">
    <source>
        <dbReference type="ARBA" id="ARBA00022475"/>
    </source>
</evidence>
<dbReference type="Pfam" id="PF00512">
    <property type="entry name" value="HisKA"/>
    <property type="match status" value="1"/>
</dbReference>
<dbReference type="SUPFAM" id="SSF47226">
    <property type="entry name" value="Histidine-containing phosphotransfer domain, HPT domain"/>
    <property type="match status" value="1"/>
</dbReference>
<evidence type="ECO:0000256" key="16">
    <source>
        <dbReference type="PROSITE-ProRule" id="PRU00110"/>
    </source>
</evidence>
<evidence type="ECO:0000256" key="10">
    <source>
        <dbReference type="ARBA" id="ARBA00022840"/>
    </source>
</evidence>
<evidence type="ECO:0000256" key="7">
    <source>
        <dbReference type="ARBA" id="ARBA00022692"/>
    </source>
</evidence>
<dbReference type="InterPro" id="IPR005467">
    <property type="entry name" value="His_kinase_dom"/>
</dbReference>
<dbReference type="CDD" id="cd12915">
    <property type="entry name" value="PDC2_DGC_like"/>
    <property type="match status" value="1"/>
</dbReference>
<dbReference type="InterPro" id="IPR003594">
    <property type="entry name" value="HATPase_dom"/>
</dbReference>
<feature type="domain" description="Response regulatory" evidence="21">
    <location>
        <begin position="889"/>
        <end position="1006"/>
    </location>
</feature>
<dbReference type="Pfam" id="PF12860">
    <property type="entry name" value="PAS_7"/>
    <property type="match status" value="1"/>
</dbReference>
<dbReference type="InterPro" id="IPR008207">
    <property type="entry name" value="Sig_transdc_His_kin_Hpt_dom"/>
</dbReference>
<keyword evidence="6" id="KW-0808">Transferase</keyword>
<feature type="transmembrane region" description="Helical" evidence="19">
    <location>
        <begin position="12"/>
        <end position="32"/>
    </location>
</feature>
<protein>
    <recommendedName>
        <fullName evidence="15">Sensory/regulatory protein RpfC</fullName>
        <ecNumber evidence="3">2.7.13.3</ecNumber>
    </recommendedName>
</protein>
<dbReference type="FunFam" id="1.10.287.130:FF:000002">
    <property type="entry name" value="Two-component osmosensing histidine kinase"/>
    <property type="match status" value="1"/>
</dbReference>
<comment type="subunit">
    <text evidence="14">At low DSF concentrations, interacts with RpfF.</text>
</comment>
<dbReference type="Gene3D" id="3.40.50.2300">
    <property type="match status" value="2"/>
</dbReference>
<dbReference type="SUPFAM" id="SSF47384">
    <property type="entry name" value="Homodimeric domain of signal transducing histidine kinase"/>
    <property type="match status" value="1"/>
</dbReference>
<dbReference type="Gene3D" id="1.10.287.130">
    <property type="match status" value="1"/>
</dbReference>
<dbReference type="GO" id="GO:0005886">
    <property type="term" value="C:plasma membrane"/>
    <property type="evidence" value="ECO:0007669"/>
    <property type="project" value="UniProtKB-SubCell"/>
</dbReference>
<keyword evidence="7 19" id="KW-0812">Transmembrane</keyword>
<reference evidence="23" key="1">
    <citation type="journal article" date="2014" name="Int. J. Syst. Evol. Microbiol.">
        <title>Complete genome sequence of Corynebacterium casei LMG S-19264T (=DSM 44701T), isolated from a smear-ripened cheese.</title>
        <authorList>
            <consortium name="US DOE Joint Genome Institute (JGI-PGF)"/>
            <person name="Walter F."/>
            <person name="Albersmeier A."/>
            <person name="Kalinowski J."/>
            <person name="Ruckert C."/>
        </authorList>
    </citation>
    <scope>NUCLEOTIDE SEQUENCE</scope>
    <source>
        <strain evidence="23">CGMCC 1.15725</strain>
    </source>
</reference>
<feature type="modified residue" description="4-aspartylphosphate" evidence="17">
    <location>
        <position position="938"/>
    </location>
</feature>
<dbReference type="CDD" id="cd00082">
    <property type="entry name" value="HisKA"/>
    <property type="match status" value="1"/>
</dbReference>
<dbReference type="SUPFAM" id="SSF55785">
    <property type="entry name" value="PYP-like sensor domain (PAS domain)"/>
    <property type="match status" value="1"/>
</dbReference>
<dbReference type="PANTHER" id="PTHR45339">
    <property type="entry name" value="HYBRID SIGNAL TRANSDUCTION HISTIDINE KINASE J"/>
    <property type="match status" value="1"/>
</dbReference>
<evidence type="ECO:0000259" key="22">
    <source>
        <dbReference type="PROSITE" id="PS50894"/>
    </source>
</evidence>
<dbReference type="PROSITE" id="PS50110">
    <property type="entry name" value="RESPONSE_REGULATORY"/>
    <property type="match status" value="2"/>
</dbReference>
<dbReference type="SUPFAM" id="SSF52172">
    <property type="entry name" value="CheY-like"/>
    <property type="match status" value="2"/>
</dbReference>
<dbReference type="Pfam" id="PF02518">
    <property type="entry name" value="HATPase_c"/>
    <property type="match status" value="1"/>
</dbReference>
<feature type="modified residue" description="4-aspartylphosphate" evidence="17">
    <location>
        <position position="799"/>
    </location>
</feature>
<dbReference type="RefSeq" id="WP_189043913.1">
    <property type="nucleotide sequence ID" value="NZ_BMJQ01000003.1"/>
</dbReference>
<comment type="subcellular location">
    <subcellularLocation>
        <location evidence="2">Cell membrane</location>
        <topology evidence="2">Multi-pass membrane protein</topology>
    </subcellularLocation>
</comment>
<dbReference type="InterPro" id="IPR003661">
    <property type="entry name" value="HisK_dim/P_dom"/>
</dbReference>
<dbReference type="SUPFAM" id="SSF55874">
    <property type="entry name" value="ATPase domain of HSP90 chaperone/DNA topoisomerase II/histidine kinase"/>
    <property type="match status" value="1"/>
</dbReference>
<evidence type="ECO:0000259" key="21">
    <source>
        <dbReference type="PROSITE" id="PS50110"/>
    </source>
</evidence>
<evidence type="ECO:0000256" key="3">
    <source>
        <dbReference type="ARBA" id="ARBA00012438"/>
    </source>
</evidence>
<keyword evidence="8" id="KW-0547">Nucleotide-binding</keyword>
<proteinExistence type="predicted"/>
<gene>
    <name evidence="23" type="ORF">GCM10011611_13660</name>
</gene>
<dbReference type="InterPro" id="IPR001789">
    <property type="entry name" value="Sig_transdc_resp-reg_receiver"/>
</dbReference>
<keyword evidence="10" id="KW-0067">ATP-binding</keyword>
<organism evidence="23 24">
    <name type="scientific">Aliidongia dinghuensis</name>
    <dbReference type="NCBI Taxonomy" id="1867774"/>
    <lineage>
        <taxon>Bacteria</taxon>
        <taxon>Pseudomonadati</taxon>
        <taxon>Pseudomonadota</taxon>
        <taxon>Alphaproteobacteria</taxon>
        <taxon>Rhodospirillales</taxon>
        <taxon>Dongiaceae</taxon>
        <taxon>Aliidongia</taxon>
    </lineage>
</organism>
<keyword evidence="24" id="KW-1185">Reference proteome</keyword>
<dbReference type="CDD" id="cd00088">
    <property type="entry name" value="HPT"/>
    <property type="match status" value="1"/>
</dbReference>
<feature type="modified residue" description="Phosphohistidine" evidence="16">
    <location>
        <position position="1086"/>
    </location>
</feature>
<dbReference type="Gene3D" id="3.30.450.20">
    <property type="entry name" value="PAS domain"/>
    <property type="match status" value="3"/>
</dbReference>
<dbReference type="GO" id="GO:0000155">
    <property type="term" value="F:phosphorelay sensor kinase activity"/>
    <property type="evidence" value="ECO:0007669"/>
    <property type="project" value="InterPro"/>
</dbReference>
<evidence type="ECO:0000256" key="2">
    <source>
        <dbReference type="ARBA" id="ARBA00004651"/>
    </source>
</evidence>
<keyword evidence="9" id="KW-0418">Kinase</keyword>
<evidence type="ECO:0000256" key="5">
    <source>
        <dbReference type="ARBA" id="ARBA00022553"/>
    </source>
</evidence>
<dbReference type="InterPro" id="IPR004358">
    <property type="entry name" value="Sig_transdc_His_kin-like_C"/>
</dbReference>
<evidence type="ECO:0000313" key="24">
    <source>
        <dbReference type="Proteomes" id="UP000646365"/>
    </source>
</evidence>
<dbReference type="CDD" id="cd17546">
    <property type="entry name" value="REC_hyHK_CKI1_RcsC-like"/>
    <property type="match status" value="1"/>
</dbReference>
<evidence type="ECO:0000313" key="23">
    <source>
        <dbReference type="EMBL" id="GGF09439.1"/>
    </source>
</evidence>
<evidence type="ECO:0000256" key="6">
    <source>
        <dbReference type="ARBA" id="ARBA00022679"/>
    </source>
</evidence>
<dbReference type="Pfam" id="PF02743">
    <property type="entry name" value="dCache_1"/>
    <property type="match status" value="1"/>
</dbReference>
<dbReference type="SMART" id="SM00387">
    <property type="entry name" value="HATPase_c"/>
    <property type="match status" value="1"/>
</dbReference>
<dbReference type="InterPro" id="IPR011006">
    <property type="entry name" value="CheY-like_superfamily"/>
</dbReference>
<dbReference type="FunFam" id="3.30.565.10:FF:000010">
    <property type="entry name" value="Sensor histidine kinase RcsC"/>
    <property type="match status" value="1"/>
</dbReference>
<feature type="domain" description="HPt" evidence="22">
    <location>
        <begin position="1047"/>
        <end position="1144"/>
    </location>
</feature>
<evidence type="ECO:0000256" key="19">
    <source>
        <dbReference type="SAM" id="Phobius"/>
    </source>
</evidence>
<dbReference type="PROSITE" id="PS50894">
    <property type="entry name" value="HPT"/>
    <property type="match status" value="1"/>
</dbReference>
<dbReference type="SMART" id="SM00073">
    <property type="entry name" value="HPT"/>
    <property type="match status" value="1"/>
</dbReference>
<dbReference type="Proteomes" id="UP000646365">
    <property type="component" value="Unassembled WGS sequence"/>
</dbReference>
<comment type="catalytic activity">
    <reaction evidence="1">
        <text>ATP + protein L-histidine = ADP + protein N-phospho-L-histidine.</text>
        <dbReference type="EC" id="2.7.13.3"/>
    </reaction>
</comment>
<dbReference type="InterPro" id="IPR036097">
    <property type="entry name" value="HisK_dim/P_sf"/>
</dbReference>
<dbReference type="EC" id="2.7.13.3" evidence="3"/>
<evidence type="ECO:0000256" key="9">
    <source>
        <dbReference type="ARBA" id="ARBA00022777"/>
    </source>
</evidence>
<dbReference type="InterPro" id="IPR033479">
    <property type="entry name" value="dCache_1"/>
</dbReference>
<name>A0A8J3E3V2_9PROT</name>
<evidence type="ECO:0000256" key="14">
    <source>
        <dbReference type="ARBA" id="ARBA00064003"/>
    </source>
</evidence>
<dbReference type="SMART" id="SM00448">
    <property type="entry name" value="REC"/>
    <property type="match status" value="2"/>
</dbReference>
<keyword evidence="4" id="KW-1003">Cell membrane</keyword>